<evidence type="ECO:0000313" key="7">
    <source>
        <dbReference type="Proteomes" id="UP000541444"/>
    </source>
</evidence>
<evidence type="ECO:0000256" key="3">
    <source>
        <dbReference type="ARBA" id="ARBA00022679"/>
    </source>
</evidence>
<dbReference type="InterPro" id="IPR002213">
    <property type="entry name" value="UDP_glucos_trans"/>
</dbReference>
<dbReference type="OrthoDB" id="5835829at2759"/>
<keyword evidence="3 4" id="KW-0808">Transferase</keyword>
<keyword evidence="7" id="KW-1185">Reference proteome</keyword>
<dbReference type="CDD" id="cd03784">
    <property type="entry name" value="GT1_Gtf-like"/>
    <property type="match status" value="1"/>
</dbReference>
<dbReference type="AlphaFoldDB" id="A0A7J7M9G9"/>
<dbReference type="Proteomes" id="UP000541444">
    <property type="component" value="Unassembled WGS sequence"/>
</dbReference>
<evidence type="ECO:0000313" key="6">
    <source>
        <dbReference type="EMBL" id="KAF6151525.1"/>
    </source>
</evidence>
<dbReference type="PANTHER" id="PTHR48047">
    <property type="entry name" value="GLYCOSYLTRANSFERASE"/>
    <property type="match status" value="1"/>
</dbReference>
<dbReference type="PROSITE" id="PS00375">
    <property type="entry name" value="UDPGT"/>
    <property type="match status" value="1"/>
</dbReference>
<dbReference type="Gene3D" id="3.40.50.2000">
    <property type="entry name" value="Glycogen Phosphorylase B"/>
    <property type="match status" value="3"/>
</dbReference>
<dbReference type="SUPFAM" id="SSF53756">
    <property type="entry name" value="UDP-Glycosyltransferase/glycogen phosphorylase"/>
    <property type="match status" value="1"/>
</dbReference>
<dbReference type="InterPro" id="IPR035595">
    <property type="entry name" value="UDP_glycos_trans_CS"/>
</dbReference>
<dbReference type="EMBL" id="JACGCM010001690">
    <property type="protein sequence ID" value="KAF6151525.1"/>
    <property type="molecule type" value="Genomic_DNA"/>
</dbReference>
<proteinExistence type="inferred from homology"/>
<dbReference type="GO" id="GO:0035251">
    <property type="term" value="F:UDP-glucosyltransferase activity"/>
    <property type="evidence" value="ECO:0007669"/>
    <property type="project" value="TreeGrafter"/>
</dbReference>
<reference evidence="6 7" key="1">
    <citation type="journal article" date="2020" name="IScience">
        <title>Genome Sequencing of the Endangered Kingdonia uniflora (Circaeasteraceae, Ranunculales) Reveals Potential Mechanisms of Evolutionary Specialization.</title>
        <authorList>
            <person name="Sun Y."/>
            <person name="Deng T."/>
            <person name="Zhang A."/>
            <person name="Moore M.J."/>
            <person name="Landis J.B."/>
            <person name="Lin N."/>
            <person name="Zhang H."/>
            <person name="Zhang X."/>
            <person name="Huang J."/>
            <person name="Zhang X."/>
            <person name="Sun H."/>
            <person name="Wang H."/>
        </authorList>
    </citation>
    <scope>NUCLEOTIDE SEQUENCE [LARGE SCALE GENOMIC DNA]</scope>
    <source>
        <strain evidence="6">TB1705</strain>
        <tissue evidence="6">Leaf</tissue>
    </source>
</reference>
<organism evidence="6 7">
    <name type="scientific">Kingdonia uniflora</name>
    <dbReference type="NCBI Taxonomy" id="39325"/>
    <lineage>
        <taxon>Eukaryota</taxon>
        <taxon>Viridiplantae</taxon>
        <taxon>Streptophyta</taxon>
        <taxon>Embryophyta</taxon>
        <taxon>Tracheophyta</taxon>
        <taxon>Spermatophyta</taxon>
        <taxon>Magnoliopsida</taxon>
        <taxon>Ranunculales</taxon>
        <taxon>Circaeasteraceae</taxon>
        <taxon>Kingdonia</taxon>
    </lineage>
</organism>
<accession>A0A7J7M9G9</accession>
<evidence type="ECO:0000256" key="4">
    <source>
        <dbReference type="RuleBase" id="RU003718"/>
    </source>
</evidence>
<evidence type="ECO:0000256" key="1">
    <source>
        <dbReference type="ARBA" id="ARBA00009995"/>
    </source>
</evidence>
<evidence type="ECO:0000256" key="2">
    <source>
        <dbReference type="ARBA" id="ARBA00022676"/>
    </source>
</evidence>
<dbReference type="FunFam" id="3.40.50.2000:FF:000431">
    <property type="entry name" value="UDP-glycosyltransferase 90A1"/>
    <property type="match status" value="1"/>
</dbReference>
<evidence type="ECO:0000256" key="5">
    <source>
        <dbReference type="RuleBase" id="RU362057"/>
    </source>
</evidence>
<dbReference type="PANTHER" id="PTHR48047:SF45">
    <property type="entry name" value="SCOPOLETIN GLUCOSYLTRANSFERASE-LIKE"/>
    <property type="match status" value="1"/>
</dbReference>
<keyword evidence="2 4" id="KW-0328">Glycosyltransferase</keyword>
<sequence length="461" mass="52487">MLLFNGGSWRESYRETKDKGVCCIEKSGLWIVEQDKESGFDIKVKVIESQLPEGCEHMDAIASDDMLEEFFNAIDTLQQPFKQLLEEYRPNCIVLDANFQFTMDADELNFPTILFNGFGFFASIIIFNARKYINIALDDTDTILVPDLPDKIEMRRFQLTPAYSIEKEIKSKPSYLGILVNSFCELEPAYAEIYKKTAESKVWQIGPVSVCNKNIIDKTLKGTKSTLDEHYCMKWLDSKEPNSVIYVSFGSMSRFSSSQLFEIATGFEERIAGKGLVIRDWAPQVLILDHPAIGGFVTHCGWNSILEAVTAGVPMITWPLFAEQFYNEKLVTQVLKIGIQAGIEVWSEWLNPVDTSVNSETVTKLVTQLMGSGEKSLEMRSRARKLSEMANEVVVEGGSSYAGLTSLIEDIRAYKQPLPYKTKLEQRNTAYTPYRPLIYGSLLLQKFFYILHQFSRFFLPF</sequence>
<protein>
    <recommendedName>
        <fullName evidence="5">Glycosyltransferase</fullName>
        <ecNumber evidence="5">2.4.1.-</ecNumber>
    </recommendedName>
</protein>
<comment type="similarity">
    <text evidence="1 4">Belongs to the UDP-glycosyltransferase family.</text>
</comment>
<dbReference type="Pfam" id="PF00201">
    <property type="entry name" value="UDPGT"/>
    <property type="match status" value="1"/>
</dbReference>
<gene>
    <name evidence="6" type="ORF">GIB67_016337</name>
</gene>
<name>A0A7J7M9G9_9MAGN</name>
<dbReference type="EC" id="2.4.1.-" evidence="5"/>
<comment type="caution">
    <text evidence="6">The sequence shown here is derived from an EMBL/GenBank/DDBJ whole genome shotgun (WGS) entry which is preliminary data.</text>
</comment>